<organism evidence="1 2">
    <name type="scientific">Elsinoe ampelina</name>
    <dbReference type="NCBI Taxonomy" id="302913"/>
    <lineage>
        <taxon>Eukaryota</taxon>
        <taxon>Fungi</taxon>
        <taxon>Dikarya</taxon>
        <taxon>Ascomycota</taxon>
        <taxon>Pezizomycotina</taxon>
        <taxon>Dothideomycetes</taxon>
        <taxon>Dothideomycetidae</taxon>
        <taxon>Myriangiales</taxon>
        <taxon>Elsinoaceae</taxon>
        <taxon>Elsinoe</taxon>
    </lineage>
</organism>
<proteinExistence type="predicted"/>
<dbReference type="Proteomes" id="UP000799538">
    <property type="component" value="Unassembled WGS sequence"/>
</dbReference>
<evidence type="ECO:0000313" key="2">
    <source>
        <dbReference type="Proteomes" id="UP000799538"/>
    </source>
</evidence>
<evidence type="ECO:0000313" key="1">
    <source>
        <dbReference type="EMBL" id="KAF2218235.1"/>
    </source>
</evidence>
<name>A0A6A6FXL8_9PEZI</name>
<accession>A0A6A6FXL8</accession>
<gene>
    <name evidence="1" type="ORF">BDZ85DRAFT_116788</name>
</gene>
<keyword evidence="2" id="KW-1185">Reference proteome</keyword>
<dbReference type="AlphaFoldDB" id="A0A6A6FXL8"/>
<reference evidence="2" key="1">
    <citation type="journal article" date="2020" name="Stud. Mycol.">
        <title>101 Dothideomycetes genomes: A test case for predicting lifestyles and emergence of pathogens.</title>
        <authorList>
            <person name="Haridas S."/>
            <person name="Albert R."/>
            <person name="Binder M."/>
            <person name="Bloem J."/>
            <person name="LaButti K."/>
            <person name="Salamov A."/>
            <person name="Andreopoulos B."/>
            <person name="Baker S."/>
            <person name="Barry K."/>
            <person name="Bills G."/>
            <person name="Bluhm B."/>
            <person name="Cannon C."/>
            <person name="Castanera R."/>
            <person name="Culley D."/>
            <person name="Daum C."/>
            <person name="Ezra D."/>
            <person name="Gonzalez J."/>
            <person name="Henrissat B."/>
            <person name="Kuo A."/>
            <person name="Liang C."/>
            <person name="Lipzen A."/>
            <person name="Lutzoni F."/>
            <person name="Magnuson J."/>
            <person name="Mondo S."/>
            <person name="Nolan M."/>
            <person name="Ohm R."/>
            <person name="Pangilinan J."/>
            <person name="Park H.-J."/>
            <person name="Ramirez L."/>
            <person name="Alfaro M."/>
            <person name="Sun H."/>
            <person name="Tritt A."/>
            <person name="Yoshinaga Y."/>
            <person name="Zwiers L.-H."/>
            <person name="Turgeon B."/>
            <person name="Goodwin S."/>
            <person name="Spatafora J."/>
            <person name="Crous P."/>
            <person name="Grigoriev I."/>
        </authorList>
    </citation>
    <scope>NUCLEOTIDE SEQUENCE [LARGE SCALE GENOMIC DNA]</scope>
    <source>
        <strain evidence="2">CECT 20119</strain>
    </source>
</reference>
<dbReference type="EMBL" id="ML992562">
    <property type="protein sequence ID" value="KAF2218235.1"/>
    <property type="molecule type" value="Genomic_DNA"/>
</dbReference>
<protein>
    <submittedName>
        <fullName evidence="1">Uncharacterized protein</fullName>
    </submittedName>
</protein>
<sequence>MFLSLRPASTIKEETARNNGRHGIFDRHCERHWYNVLQRGHFHDPVRLHFLLHHLSIHDVHHLPRCHSRRVNWQAESEFRQSVYPLRSLDHDRGFLLWRRLLTTSGARQMDSRMVPLVAARRRCVIHRFFHQAPDGRGRSKHLRQICKTLRYTCEPCLLTSSNRHPSFPY</sequence>